<dbReference type="OrthoDB" id="10388259at2759"/>
<evidence type="ECO:0000313" key="3">
    <source>
        <dbReference type="Proteomes" id="UP000237000"/>
    </source>
</evidence>
<name>A0A2P5G133_TREOI</name>
<keyword evidence="1" id="KW-0472">Membrane</keyword>
<reference evidence="3" key="1">
    <citation type="submission" date="2016-06" db="EMBL/GenBank/DDBJ databases">
        <title>Parallel loss of symbiosis genes in relatives of nitrogen-fixing non-legume Parasponia.</title>
        <authorList>
            <person name="Van Velzen R."/>
            <person name="Holmer R."/>
            <person name="Bu F."/>
            <person name="Rutten L."/>
            <person name="Van Zeijl A."/>
            <person name="Liu W."/>
            <person name="Santuari L."/>
            <person name="Cao Q."/>
            <person name="Sharma T."/>
            <person name="Shen D."/>
            <person name="Roswanjaya Y."/>
            <person name="Wardhani T."/>
            <person name="Kalhor M.S."/>
            <person name="Jansen J."/>
            <person name="Van den Hoogen J."/>
            <person name="Gungor B."/>
            <person name="Hartog M."/>
            <person name="Hontelez J."/>
            <person name="Verver J."/>
            <person name="Yang W.-C."/>
            <person name="Schijlen E."/>
            <person name="Repin R."/>
            <person name="Schilthuizen M."/>
            <person name="Schranz E."/>
            <person name="Heidstra R."/>
            <person name="Miyata K."/>
            <person name="Fedorova E."/>
            <person name="Kohlen W."/>
            <person name="Bisseling T."/>
            <person name="Smit S."/>
            <person name="Geurts R."/>
        </authorList>
    </citation>
    <scope>NUCLEOTIDE SEQUENCE [LARGE SCALE GENOMIC DNA]</scope>
    <source>
        <strain evidence="3">cv. RG33-2</strain>
    </source>
</reference>
<dbReference type="Proteomes" id="UP000237000">
    <property type="component" value="Unassembled WGS sequence"/>
</dbReference>
<gene>
    <name evidence="2" type="ORF">TorRG33x02_000680</name>
</gene>
<dbReference type="EMBL" id="JXTC01000001">
    <property type="protein sequence ID" value="POO03764.1"/>
    <property type="molecule type" value="Genomic_DNA"/>
</dbReference>
<evidence type="ECO:0000313" key="2">
    <source>
        <dbReference type="EMBL" id="POO03764.1"/>
    </source>
</evidence>
<accession>A0A2P5G133</accession>
<dbReference type="InParanoid" id="A0A2P5G133"/>
<feature type="transmembrane region" description="Helical" evidence="1">
    <location>
        <begin position="276"/>
        <end position="296"/>
    </location>
</feature>
<comment type="caution">
    <text evidence="2">The sequence shown here is derived from an EMBL/GenBank/DDBJ whole genome shotgun (WGS) entry which is preliminary data.</text>
</comment>
<organism evidence="2 3">
    <name type="scientific">Trema orientale</name>
    <name type="common">Charcoal tree</name>
    <name type="synonym">Celtis orientalis</name>
    <dbReference type="NCBI Taxonomy" id="63057"/>
    <lineage>
        <taxon>Eukaryota</taxon>
        <taxon>Viridiplantae</taxon>
        <taxon>Streptophyta</taxon>
        <taxon>Embryophyta</taxon>
        <taxon>Tracheophyta</taxon>
        <taxon>Spermatophyta</taxon>
        <taxon>Magnoliopsida</taxon>
        <taxon>eudicotyledons</taxon>
        <taxon>Gunneridae</taxon>
        <taxon>Pentapetalae</taxon>
        <taxon>rosids</taxon>
        <taxon>fabids</taxon>
        <taxon>Rosales</taxon>
        <taxon>Cannabaceae</taxon>
        <taxon>Trema</taxon>
    </lineage>
</organism>
<keyword evidence="1" id="KW-1133">Transmembrane helix</keyword>
<keyword evidence="1" id="KW-0812">Transmembrane</keyword>
<proteinExistence type="predicted"/>
<keyword evidence="3" id="KW-1185">Reference proteome</keyword>
<evidence type="ECO:0000256" key="1">
    <source>
        <dbReference type="SAM" id="Phobius"/>
    </source>
</evidence>
<dbReference type="AlphaFoldDB" id="A0A2P5G133"/>
<protein>
    <submittedName>
        <fullName evidence="2">Uncharacterized protein</fullName>
    </submittedName>
</protein>
<sequence>MILSTKQSRSCRLVAERQLLSDPTLEPSSAVRCRQPPSASKLRANLTPDLQGHSSRFTCVHACMEEDGRQPRHVATRQNIGSLIATRHPSPFSLEIRVNANRGKGPVMMANTFNHSFHFRELHFRRLWKRQQRESDSGAPSSLIWVGVSCAERRYSRIRIGHRARFWCSGLNLKFELLFEENGGAFVRTNLVEIVAELQMEVGIDRAQSNWIWFRDFFKESSLLVLMNRSLPQVLIGAVQPCLDYFVADFNCLQLCRSRQCHGVFASLDRLSNMPFDVLVSLLTICMCTGALNLIASF</sequence>